<dbReference type="Proteomes" id="UP001500051">
    <property type="component" value="Unassembled WGS sequence"/>
</dbReference>
<reference evidence="3" key="1">
    <citation type="journal article" date="2019" name="Int. J. Syst. Evol. Microbiol.">
        <title>The Global Catalogue of Microorganisms (GCM) 10K type strain sequencing project: providing services to taxonomists for standard genome sequencing and annotation.</title>
        <authorList>
            <consortium name="The Broad Institute Genomics Platform"/>
            <consortium name="The Broad Institute Genome Sequencing Center for Infectious Disease"/>
            <person name="Wu L."/>
            <person name="Ma J."/>
        </authorList>
    </citation>
    <scope>NUCLEOTIDE SEQUENCE [LARGE SCALE GENOMIC DNA]</scope>
    <source>
        <strain evidence="3">JCM 16548</strain>
    </source>
</reference>
<keyword evidence="3" id="KW-1185">Reference proteome</keyword>
<dbReference type="EMBL" id="BAAAYX010000002">
    <property type="protein sequence ID" value="GAA3690190.1"/>
    <property type="molecule type" value="Genomic_DNA"/>
</dbReference>
<organism evidence="2 3">
    <name type="scientific">Microlunatus aurantiacus</name>
    <dbReference type="NCBI Taxonomy" id="446786"/>
    <lineage>
        <taxon>Bacteria</taxon>
        <taxon>Bacillati</taxon>
        <taxon>Actinomycetota</taxon>
        <taxon>Actinomycetes</taxon>
        <taxon>Propionibacteriales</taxon>
        <taxon>Propionibacteriaceae</taxon>
        <taxon>Microlunatus</taxon>
    </lineage>
</organism>
<feature type="region of interest" description="Disordered" evidence="1">
    <location>
        <begin position="104"/>
        <end position="127"/>
    </location>
</feature>
<gene>
    <name evidence="2" type="ORF">GCM10022204_01290</name>
</gene>
<evidence type="ECO:0000313" key="3">
    <source>
        <dbReference type="Proteomes" id="UP001500051"/>
    </source>
</evidence>
<evidence type="ECO:0000313" key="2">
    <source>
        <dbReference type="EMBL" id="GAA3690190.1"/>
    </source>
</evidence>
<name>A0ABP7CGN3_9ACTN</name>
<protein>
    <submittedName>
        <fullName evidence="2">Uncharacterized protein</fullName>
    </submittedName>
</protein>
<comment type="caution">
    <text evidence="2">The sequence shown here is derived from an EMBL/GenBank/DDBJ whole genome shotgun (WGS) entry which is preliminary data.</text>
</comment>
<proteinExistence type="predicted"/>
<sequence length="127" mass="13659">METTAQIAEQLRGGGVGGESTQFALYPGGTASPDGLTLWVLGDAVVGLEIRRLRPPADAPDDLGPAPAVISSDLGRARRQELWSERGLVLHRRGDEIAVALGLSPFDPDSWESGSLRRWGSERRLSR</sequence>
<evidence type="ECO:0000256" key="1">
    <source>
        <dbReference type="SAM" id="MobiDB-lite"/>
    </source>
</evidence>
<dbReference type="RefSeq" id="WP_344810332.1">
    <property type="nucleotide sequence ID" value="NZ_BAAAYX010000002.1"/>
</dbReference>
<accession>A0ABP7CGN3</accession>